<dbReference type="Proteomes" id="UP000516437">
    <property type="component" value="Chromosome 8"/>
</dbReference>
<comment type="caution">
    <text evidence="2">The sequence shown here is derived from an EMBL/GenBank/DDBJ whole genome shotgun (WGS) entry which is preliminary data.</text>
</comment>
<proteinExistence type="predicted"/>
<accession>A0A6A1UV30</accession>
<organism evidence="2 3">
    <name type="scientific">Morella rubra</name>
    <name type="common">Chinese bayberry</name>
    <dbReference type="NCBI Taxonomy" id="262757"/>
    <lineage>
        <taxon>Eukaryota</taxon>
        <taxon>Viridiplantae</taxon>
        <taxon>Streptophyta</taxon>
        <taxon>Embryophyta</taxon>
        <taxon>Tracheophyta</taxon>
        <taxon>Spermatophyta</taxon>
        <taxon>Magnoliopsida</taxon>
        <taxon>eudicotyledons</taxon>
        <taxon>Gunneridae</taxon>
        <taxon>Pentapetalae</taxon>
        <taxon>rosids</taxon>
        <taxon>fabids</taxon>
        <taxon>Fagales</taxon>
        <taxon>Myricaceae</taxon>
        <taxon>Morella</taxon>
    </lineage>
</organism>
<evidence type="ECO:0000313" key="2">
    <source>
        <dbReference type="EMBL" id="KAB1204173.1"/>
    </source>
</evidence>
<dbReference type="EMBL" id="RXIC02000026">
    <property type="protein sequence ID" value="KAB1204173.1"/>
    <property type="molecule type" value="Genomic_DNA"/>
</dbReference>
<reference evidence="2 3" key="1">
    <citation type="journal article" date="2019" name="Plant Biotechnol. J.">
        <title>The red bayberry genome and genetic basis of sex determination.</title>
        <authorList>
            <person name="Jia H.M."/>
            <person name="Jia H.J."/>
            <person name="Cai Q.L."/>
            <person name="Wang Y."/>
            <person name="Zhao H.B."/>
            <person name="Yang W.F."/>
            <person name="Wang G.Y."/>
            <person name="Li Y.H."/>
            <person name="Zhan D.L."/>
            <person name="Shen Y.T."/>
            <person name="Niu Q.F."/>
            <person name="Chang L."/>
            <person name="Qiu J."/>
            <person name="Zhao L."/>
            <person name="Xie H.B."/>
            <person name="Fu W.Y."/>
            <person name="Jin J."/>
            <person name="Li X.W."/>
            <person name="Jiao Y."/>
            <person name="Zhou C.C."/>
            <person name="Tu T."/>
            <person name="Chai C.Y."/>
            <person name="Gao J.L."/>
            <person name="Fan L.J."/>
            <person name="van de Weg E."/>
            <person name="Wang J.Y."/>
            <person name="Gao Z.S."/>
        </authorList>
    </citation>
    <scope>NUCLEOTIDE SEQUENCE [LARGE SCALE GENOMIC DNA]</scope>
    <source>
        <tissue evidence="2">Leaves</tissue>
    </source>
</reference>
<gene>
    <name evidence="2" type="ORF">CJ030_MR8G025881</name>
</gene>
<protein>
    <submittedName>
        <fullName evidence="2">Uncharacterized protein</fullName>
    </submittedName>
</protein>
<feature type="region of interest" description="Disordered" evidence="1">
    <location>
        <begin position="208"/>
        <end position="240"/>
    </location>
</feature>
<feature type="region of interest" description="Disordered" evidence="1">
    <location>
        <begin position="105"/>
        <end position="141"/>
    </location>
</feature>
<evidence type="ECO:0000256" key="1">
    <source>
        <dbReference type="SAM" id="MobiDB-lite"/>
    </source>
</evidence>
<dbReference type="AlphaFoldDB" id="A0A6A1UV30"/>
<sequence length="432" mass="48190">MRAIEALTRWWRPILRLLRRVSIPKGSGWECIPEEEQRSDSSLRWVFGTDPDHHREEVTSLTSVEQAHTDAIIEIGSVDYSVLVHRENEGFLGYIVLESLPKKRRHSRKAEGPSRRSSSNKRRMSPPVPSNAEGEECEASLSRSEEVPRMFSHIFGVLTEVAVPQVRDIREPSVLGATFVSGFDASAFVQAVELGTSATNIVSRSVMPPTLSARGKGQVVGSSSSDDPEESDSERPASPAWHSRPYAHLLLIEDLMRDSLSLPCHVKINRIVRDLSNSVTMLAALDVAKLSHDEELESTRPKLRRLEGELEDQKKLIAELQTVVRGVHSHAETYKIRVVDLENDVASWDVTIAELRQIVDVLEQGRVDIKARNLSSPKSFVVDAKLSSPKSIGLDVPFNVHVSLFLCLVSHIELTSSTKKLPTVIFPYPQHS</sequence>
<name>A0A6A1UV30_9ROSI</name>
<evidence type="ECO:0000313" key="3">
    <source>
        <dbReference type="Proteomes" id="UP000516437"/>
    </source>
</evidence>
<keyword evidence="3" id="KW-1185">Reference proteome</keyword>